<dbReference type="GeneID" id="100205554"/>
<feature type="compositionally biased region" description="Basic and acidic residues" evidence="3">
    <location>
        <begin position="287"/>
        <end position="296"/>
    </location>
</feature>
<dbReference type="RefSeq" id="XP_065669534.1">
    <property type="nucleotide sequence ID" value="XM_065813462.1"/>
</dbReference>
<dbReference type="PROSITE" id="PS50001">
    <property type="entry name" value="SH2"/>
    <property type="match status" value="1"/>
</dbReference>
<evidence type="ECO:0000313" key="7">
    <source>
        <dbReference type="RefSeq" id="XP_065669534.1"/>
    </source>
</evidence>
<evidence type="ECO:0000256" key="2">
    <source>
        <dbReference type="SAM" id="Coils"/>
    </source>
</evidence>
<organism evidence="5 7">
    <name type="scientific">Hydra vulgaris</name>
    <name type="common">Hydra</name>
    <name type="synonym">Hydra attenuata</name>
    <dbReference type="NCBI Taxonomy" id="6087"/>
    <lineage>
        <taxon>Eukaryota</taxon>
        <taxon>Metazoa</taxon>
        <taxon>Cnidaria</taxon>
        <taxon>Hydrozoa</taxon>
        <taxon>Hydroidolina</taxon>
        <taxon>Anthoathecata</taxon>
        <taxon>Aplanulata</taxon>
        <taxon>Hydridae</taxon>
        <taxon>Hydra</taxon>
    </lineage>
</organism>
<dbReference type="InterPro" id="IPR000980">
    <property type="entry name" value="SH2"/>
</dbReference>
<keyword evidence="1" id="KW-0727">SH2 domain</keyword>
<proteinExistence type="predicted"/>
<feature type="compositionally biased region" description="Basic and acidic residues" evidence="3">
    <location>
        <begin position="317"/>
        <end position="329"/>
    </location>
</feature>
<evidence type="ECO:0000313" key="6">
    <source>
        <dbReference type="RefSeq" id="XP_065669533.1"/>
    </source>
</evidence>
<feature type="domain" description="SH2" evidence="4">
    <location>
        <begin position="418"/>
        <end position="510"/>
    </location>
</feature>
<dbReference type="Pfam" id="PF00017">
    <property type="entry name" value="SH2"/>
    <property type="match status" value="1"/>
</dbReference>
<keyword evidence="2" id="KW-0175">Coiled coil</keyword>
<dbReference type="PANTHER" id="PTHR14388">
    <property type="entry name" value="T CELL-SPECIFIC ADAPTER PROTEIN TSAD"/>
    <property type="match status" value="1"/>
</dbReference>
<accession>A0ABM4D5G9</accession>
<evidence type="ECO:0000256" key="3">
    <source>
        <dbReference type="SAM" id="MobiDB-lite"/>
    </source>
</evidence>
<dbReference type="SUPFAM" id="SSF55550">
    <property type="entry name" value="SH2 domain"/>
    <property type="match status" value="1"/>
</dbReference>
<dbReference type="Gene3D" id="3.30.505.10">
    <property type="entry name" value="SH2 domain"/>
    <property type="match status" value="1"/>
</dbReference>
<feature type="compositionally biased region" description="Basic and acidic residues" evidence="3">
    <location>
        <begin position="213"/>
        <end position="253"/>
    </location>
</feature>
<protein>
    <submittedName>
        <fullName evidence="6 7">SH2 domain-containing protein 4A</fullName>
    </submittedName>
</protein>
<dbReference type="PRINTS" id="PR00401">
    <property type="entry name" value="SH2DOMAIN"/>
</dbReference>
<evidence type="ECO:0000313" key="5">
    <source>
        <dbReference type="Proteomes" id="UP001652625"/>
    </source>
</evidence>
<evidence type="ECO:0000259" key="4">
    <source>
        <dbReference type="PROSITE" id="PS50001"/>
    </source>
</evidence>
<feature type="coiled-coil region" evidence="2">
    <location>
        <begin position="32"/>
        <end position="59"/>
    </location>
</feature>
<feature type="region of interest" description="Disordered" evidence="3">
    <location>
        <begin position="274"/>
        <end position="349"/>
    </location>
</feature>
<dbReference type="Proteomes" id="UP001652625">
    <property type="component" value="Chromosome 12"/>
</dbReference>
<dbReference type="RefSeq" id="XP_065669533.1">
    <property type="nucleotide sequence ID" value="XM_065813461.1"/>
</dbReference>
<keyword evidence="5" id="KW-1185">Reference proteome</keyword>
<dbReference type="PANTHER" id="PTHR14388:SF17">
    <property type="entry name" value="SH2 DOMAIN-CONTAINING PROTEIN"/>
    <property type="match status" value="1"/>
</dbReference>
<sequence>MLQQILKDMYIDPELLEELSEEQKQILFHKMREEQIRRYKELEIKLEEEEKNKPLQKKKSNKKVTFLCEGDKIIVEYIQDVDPIELKKKEEEDALRRAADQARYEAELSRKKELEELEARKLEEKIINNKEIKVSDNVLKNEDSSQTTTDIKLKTEIEKFELGKIKLEEDAQNKFLEVDAQNKFLETKKKEEELKKREAELLEQENKRKEELYQQAKKLQEQKRKQEEEENKRLEEEWKEREAKAKMEDEKRRNSFTQSKVEYKRIQKLAKEREELSKLQKQISVPEEEHHKEKARTVASVSVISDQEQISTSLNNTDRKSLKKDDRLMRPPLPPRPTISGPVNVSTVTRSQNDTVAIKRDVVKPTNRPPPAPEQPDFVKNQIRPARPKNREEVSKWWKEIEYSRQAGLDKEFNPLLWFHGIISRHEAEKILEKKDKGSFLVRVSERVWGYTVSFKDIARCKHFLIDTSANGYQFFGTEQIVHNSLNELIDYHKINPISGLGQEILIYPCGQETNPPDYADLFVENTLV</sequence>
<gene>
    <name evidence="6 7" type="primary">LOC100205554</name>
</gene>
<reference evidence="6 7" key="1">
    <citation type="submission" date="2025-05" db="UniProtKB">
        <authorList>
            <consortium name="RefSeq"/>
        </authorList>
    </citation>
    <scope>IDENTIFICATION</scope>
</reference>
<name>A0ABM4D5G9_HYDVU</name>
<feature type="region of interest" description="Disordered" evidence="3">
    <location>
        <begin position="213"/>
        <end position="260"/>
    </location>
</feature>
<evidence type="ECO:0000256" key="1">
    <source>
        <dbReference type="PROSITE-ProRule" id="PRU00191"/>
    </source>
</evidence>
<dbReference type="InterPro" id="IPR036860">
    <property type="entry name" value="SH2_dom_sf"/>
</dbReference>
<dbReference type="SMART" id="SM00252">
    <property type="entry name" value="SH2"/>
    <property type="match status" value="1"/>
</dbReference>
<feature type="compositionally biased region" description="Polar residues" evidence="3">
    <location>
        <begin position="299"/>
        <end position="316"/>
    </location>
</feature>